<comment type="caution">
    <text evidence="3">The sequence shown here is derived from an EMBL/GenBank/DDBJ whole genome shotgun (WGS) entry which is preliminary data.</text>
</comment>
<keyword evidence="4" id="KW-1185">Reference proteome</keyword>
<dbReference type="EMBL" id="ABCS01000036">
    <property type="protein sequence ID" value="EDM78080.1"/>
    <property type="molecule type" value="Genomic_DNA"/>
</dbReference>
<gene>
    <name evidence="3" type="ORF">PPSIR1_23724</name>
</gene>
<feature type="signal peptide" evidence="2">
    <location>
        <begin position="1"/>
        <end position="23"/>
    </location>
</feature>
<reference evidence="3 4" key="1">
    <citation type="submission" date="2007-06" db="EMBL/GenBank/DDBJ databases">
        <authorList>
            <person name="Shimkets L."/>
            <person name="Ferriera S."/>
            <person name="Johnson J."/>
            <person name="Kravitz S."/>
            <person name="Beeson K."/>
            <person name="Sutton G."/>
            <person name="Rogers Y.-H."/>
            <person name="Friedman R."/>
            <person name="Frazier M."/>
            <person name="Venter J.C."/>
        </authorList>
    </citation>
    <scope>NUCLEOTIDE SEQUENCE [LARGE SCALE GENOMIC DNA]</scope>
    <source>
        <strain evidence="3 4">SIR-1</strain>
    </source>
</reference>
<evidence type="ECO:0000256" key="1">
    <source>
        <dbReference type="SAM" id="MobiDB-lite"/>
    </source>
</evidence>
<dbReference type="eggNOG" id="ENOG50319FX">
    <property type="taxonomic scope" value="Bacteria"/>
</dbReference>
<dbReference type="AlphaFoldDB" id="A6G7Y7"/>
<dbReference type="OrthoDB" id="5380004at2"/>
<keyword evidence="2" id="KW-0732">Signal</keyword>
<protein>
    <submittedName>
        <fullName evidence="3">Putative lipoprotein</fullName>
    </submittedName>
</protein>
<proteinExistence type="predicted"/>
<keyword evidence="3" id="KW-0449">Lipoprotein</keyword>
<feature type="chain" id="PRO_5002697514" evidence="2">
    <location>
        <begin position="24"/>
        <end position="343"/>
    </location>
</feature>
<dbReference type="Proteomes" id="UP000005801">
    <property type="component" value="Unassembled WGS sequence"/>
</dbReference>
<evidence type="ECO:0000313" key="3">
    <source>
        <dbReference type="EMBL" id="EDM78080.1"/>
    </source>
</evidence>
<organism evidence="3 4">
    <name type="scientific">Plesiocystis pacifica SIR-1</name>
    <dbReference type="NCBI Taxonomy" id="391625"/>
    <lineage>
        <taxon>Bacteria</taxon>
        <taxon>Pseudomonadati</taxon>
        <taxon>Myxococcota</taxon>
        <taxon>Polyangia</taxon>
        <taxon>Nannocystales</taxon>
        <taxon>Nannocystaceae</taxon>
        <taxon>Plesiocystis</taxon>
    </lineage>
</organism>
<evidence type="ECO:0000313" key="4">
    <source>
        <dbReference type="Proteomes" id="UP000005801"/>
    </source>
</evidence>
<dbReference type="STRING" id="391625.PPSIR1_23724"/>
<sequence length="343" mass="37255">MRRDAFTSLGLALLLGAAAAATAVACKKGPTGPMPLCTAEVASGTAVESEVQELPADIWFSILLSNFDRDKMLPADAPQDCTGSDSLTPTLPPRIEGEEEAEPNTVSGCPVGKDIETGRLPARPLTDADIVINEGPEGSSLVWVKATHYDSGEAVGPVARVEWTDKGVAVRNLGTLRAYAEKARMRIEVTGAGAKLLVVESDNCSFDDKICQRIMKLLPVVNDRFVTVPLKQSADEGGACLGEAEFAMFEQYTSDLPDGWVRKFEIVRSVSFDGEAPLVAEQIVIRDKDPEQPEAPPQDFRSAANDRSLLYQDRYFETRKSVWDEMIENYGSVAHDATVEDEE</sequence>
<feature type="region of interest" description="Disordered" evidence="1">
    <location>
        <begin position="75"/>
        <end position="113"/>
    </location>
</feature>
<dbReference type="RefSeq" id="WP_006972832.1">
    <property type="nucleotide sequence ID" value="NZ_ABCS01000036.1"/>
</dbReference>
<name>A6G7Y7_9BACT</name>
<evidence type="ECO:0000256" key="2">
    <source>
        <dbReference type="SAM" id="SignalP"/>
    </source>
</evidence>
<dbReference type="PROSITE" id="PS51257">
    <property type="entry name" value="PROKAR_LIPOPROTEIN"/>
    <property type="match status" value="1"/>
</dbReference>
<accession>A6G7Y7</accession>